<dbReference type="EMBL" id="JAFBFC010000004">
    <property type="protein sequence ID" value="MBM7703873.1"/>
    <property type="molecule type" value="Genomic_DNA"/>
</dbReference>
<proteinExistence type="predicted"/>
<comment type="caution">
    <text evidence="1">The sequence shown here is derived from an EMBL/GenBank/DDBJ whole genome shotgun (WGS) entry which is preliminary data.</text>
</comment>
<keyword evidence="2" id="KW-1185">Reference proteome</keyword>
<evidence type="ECO:0000313" key="2">
    <source>
        <dbReference type="Proteomes" id="UP000809829"/>
    </source>
</evidence>
<reference evidence="1 2" key="1">
    <citation type="submission" date="2021-01" db="EMBL/GenBank/DDBJ databases">
        <title>Genomic Encyclopedia of Type Strains, Phase IV (KMG-IV): sequencing the most valuable type-strain genomes for metagenomic binning, comparative biology and taxonomic classification.</title>
        <authorList>
            <person name="Goeker M."/>
        </authorList>
    </citation>
    <scope>NUCLEOTIDE SEQUENCE [LARGE SCALE GENOMIC DNA]</scope>
    <source>
        <strain evidence="1 2">DSM 104297</strain>
    </source>
</reference>
<dbReference type="Proteomes" id="UP000809829">
    <property type="component" value="Unassembled WGS sequence"/>
</dbReference>
<gene>
    <name evidence="1" type="ORF">JOC83_002722</name>
</gene>
<organism evidence="1 2">
    <name type="scientific">Priestia iocasae</name>
    <dbReference type="NCBI Taxonomy" id="2291674"/>
    <lineage>
        <taxon>Bacteria</taxon>
        <taxon>Bacillati</taxon>
        <taxon>Bacillota</taxon>
        <taxon>Bacilli</taxon>
        <taxon>Bacillales</taxon>
        <taxon>Bacillaceae</taxon>
        <taxon>Priestia</taxon>
    </lineage>
</organism>
<sequence>MGNSSVVLEYRLLKGKDEYVPLYHYEHIELEQILARRECEFYVKEGVTYKQRSSAVEDDLHIIYVDEYEHHPKEKEDPESRHSIKVEVRAFNARQNHPVITTKYMRTHLEVLSFIGAVYTYVNRKEWERDSAEMDEDRMVYVLYVTETGFKFE</sequence>
<evidence type="ECO:0000313" key="1">
    <source>
        <dbReference type="EMBL" id="MBM7703873.1"/>
    </source>
</evidence>
<name>A0ABS2QWM5_9BACI</name>
<dbReference type="RefSeq" id="WP_205187867.1">
    <property type="nucleotide sequence ID" value="NZ_JAFBFC010000004.1"/>
</dbReference>
<accession>A0ABS2QWM5</accession>
<protein>
    <submittedName>
        <fullName evidence="1">Uncharacterized protein</fullName>
    </submittedName>
</protein>